<sequence length="245" mass="28449">MYFSTNPMLATSYFNTVFARNRYEEILRYFHLADNSQCMKEDQTSKFGNILNLMMRNFKKNASPGRNLCLDESLVKYSGRLSIKQFIRTKRSRFGVKVFVLSDSTNNYILDTLIYQGTTTKLTADKNKFGVGGAVVLTLMEHYLMTWRTLYVDNWFTSVMLAYELLNLETNMCGTTRRNRKHLPSFSSGPNKLRKGDYESFFAENILCERWQDRREVIMINTLFPPGLVETNNSHGKTEKNPPAL</sequence>
<dbReference type="Pfam" id="PF13843">
    <property type="entry name" value="DDE_Tnp_1_7"/>
    <property type="match status" value="1"/>
</dbReference>
<dbReference type="InterPro" id="IPR029526">
    <property type="entry name" value="PGBD"/>
</dbReference>
<protein>
    <recommendedName>
        <fullName evidence="1">PiggyBac transposable element-derived protein domain-containing protein</fullName>
    </recommendedName>
</protein>
<accession>A0A8J2KNF7</accession>
<reference evidence="2" key="1">
    <citation type="submission" date="2021-06" db="EMBL/GenBank/DDBJ databases">
        <authorList>
            <person name="Hodson N. C."/>
            <person name="Mongue J. A."/>
            <person name="Jaron S. K."/>
        </authorList>
    </citation>
    <scope>NUCLEOTIDE SEQUENCE</scope>
</reference>
<organism evidence="2 3">
    <name type="scientific">Allacma fusca</name>
    <dbReference type="NCBI Taxonomy" id="39272"/>
    <lineage>
        <taxon>Eukaryota</taxon>
        <taxon>Metazoa</taxon>
        <taxon>Ecdysozoa</taxon>
        <taxon>Arthropoda</taxon>
        <taxon>Hexapoda</taxon>
        <taxon>Collembola</taxon>
        <taxon>Symphypleona</taxon>
        <taxon>Sminthuridae</taxon>
        <taxon>Allacma</taxon>
    </lineage>
</organism>
<evidence type="ECO:0000313" key="2">
    <source>
        <dbReference type="EMBL" id="CAG7816294.1"/>
    </source>
</evidence>
<dbReference type="PANTHER" id="PTHR46599:SF3">
    <property type="entry name" value="PIGGYBAC TRANSPOSABLE ELEMENT-DERIVED PROTEIN 4"/>
    <property type="match status" value="1"/>
</dbReference>
<proteinExistence type="predicted"/>
<dbReference type="Proteomes" id="UP000708208">
    <property type="component" value="Unassembled WGS sequence"/>
</dbReference>
<gene>
    <name evidence="2" type="ORF">AFUS01_LOCUS26920</name>
</gene>
<evidence type="ECO:0000313" key="3">
    <source>
        <dbReference type="Proteomes" id="UP000708208"/>
    </source>
</evidence>
<dbReference type="PANTHER" id="PTHR46599">
    <property type="entry name" value="PIGGYBAC TRANSPOSABLE ELEMENT-DERIVED PROTEIN 4"/>
    <property type="match status" value="1"/>
</dbReference>
<evidence type="ECO:0000259" key="1">
    <source>
        <dbReference type="Pfam" id="PF13843"/>
    </source>
</evidence>
<dbReference type="OrthoDB" id="6618927at2759"/>
<dbReference type="EMBL" id="CAJVCH010366376">
    <property type="protein sequence ID" value="CAG7816294.1"/>
    <property type="molecule type" value="Genomic_DNA"/>
</dbReference>
<keyword evidence="3" id="KW-1185">Reference proteome</keyword>
<feature type="domain" description="PiggyBac transposable element-derived protein" evidence="1">
    <location>
        <begin position="1"/>
        <end position="242"/>
    </location>
</feature>
<dbReference type="AlphaFoldDB" id="A0A8J2KNF7"/>
<comment type="caution">
    <text evidence="2">The sequence shown here is derived from an EMBL/GenBank/DDBJ whole genome shotgun (WGS) entry which is preliminary data.</text>
</comment>
<name>A0A8J2KNF7_9HEXA</name>